<proteinExistence type="predicted"/>
<gene>
    <name evidence="3" type="ORF">SAMN05444586_100812</name>
</gene>
<dbReference type="EMBL" id="FOZU01000008">
    <property type="protein sequence ID" value="SFS78160.1"/>
    <property type="molecule type" value="Genomic_DNA"/>
</dbReference>
<evidence type="ECO:0008006" key="5">
    <source>
        <dbReference type="Google" id="ProtNLM"/>
    </source>
</evidence>
<dbReference type="RefSeq" id="WP_074945452.1">
    <property type="nucleotide sequence ID" value="NZ_FOZU01000008.1"/>
</dbReference>
<dbReference type="Pfam" id="PF19577">
    <property type="entry name" value="DcaP"/>
    <property type="match status" value="1"/>
</dbReference>
<dbReference type="AlphaFoldDB" id="A0A1I6SMR5"/>
<evidence type="ECO:0000313" key="4">
    <source>
        <dbReference type="Proteomes" id="UP000182827"/>
    </source>
</evidence>
<evidence type="ECO:0000256" key="2">
    <source>
        <dbReference type="SAM" id="SignalP"/>
    </source>
</evidence>
<dbReference type="InterPro" id="IPR045748">
    <property type="entry name" value="DcaP"/>
</dbReference>
<reference evidence="4" key="1">
    <citation type="submission" date="2016-10" db="EMBL/GenBank/DDBJ databases">
        <authorList>
            <person name="Varghese N."/>
            <person name="Submissions S."/>
        </authorList>
    </citation>
    <scope>NUCLEOTIDE SEQUENCE [LARGE SCALE GENOMIC DNA]</scope>
    <source>
        <strain evidence="4">ANC 5076</strain>
    </source>
</reference>
<organism evidence="3 4">
    <name type="scientific">Acinetobacter bohemicus</name>
    <dbReference type="NCBI Taxonomy" id="1435036"/>
    <lineage>
        <taxon>Bacteria</taxon>
        <taxon>Pseudomonadati</taxon>
        <taxon>Pseudomonadota</taxon>
        <taxon>Gammaproteobacteria</taxon>
        <taxon>Moraxellales</taxon>
        <taxon>Moraxellaceae</taxon>
        <taxon>Acinetobacter</taxon>
    </lineage>
</organism>
<accession>A0A1I6SMR5</accession>
<feature type="chain" id="PRO_5010253378" description="Porin subfamily protein" evidence="2">
    <location>
        <begin position="27"/>
        <end position="439"/>
    </location>
</feature>
<sequence>MKKNVKFLAKTTLSLSILMLATSGYAAMTLEEQVVHLQQQVQELQSLMRQQKQISEKISAELPILKEKSALKTDLKQLVTKGGAEFELYGNVRADASYQFKGPSTMYNYISAVPLEGTVNEGNNSDKFQSTLNATRFGFNFKTPKIGEHSIGGKVEMDFFGGAGRDTFRIRHAYLTYDQWLVGQTWSNFNAVEYFPETVDASLSVGGSLTRVPQVKYSYVVDKNMNLAFSLEDSKAETVTTSGTQNFTTDANAKLKFPSAVGRLNYKFENGSALSGRLFLTQKATNHAGSDDFLAWGAALGGKYQLAENTLLRFDYNHIKGDTKNVLWSNYAYVFDVNSEMKPNEFDVVTLGLTQKITPKIRSTLGLGYMRANTDNHFADLVRNDLTQNKALTEGWINMFYNPVKPINLGIEYMYGERKTFTDQKGIDNRVNFTAIYDF</sequence>
<name>A0A1I6SMR5_9GAMM</name>
<keyword evidence="1" id="KW-0175">Coiled coil</keyword>
<feature type="signal peptide" evidence="2">
    <location>
        <begin position="1"/>
        <end position="26"/>
    </location>
</feature>
<dbReference type="SUPFAM" id="SSF56935">
    <property type="entry name" value="Porins"/>
    <property type="match status" value="1"/>
</dbReference>
<protein>
    <recommendedName>
        <fullName evidence="5">Porin subfamily protein</fullName>
    </recommendedName>
</protein>
<keyword evidence="4" id="KW-1185">Reference proteome</keyword>
<evidence type="ECO:0000313" key="3">
    <source>
        <dbReference type="EMBL" id="SFS78160.1"/>
    </source>
</evidence>
<dbReference type="Proteomes" id="UP000182827">
    <property type="component" value="Unassembled WGS sequence"/>
</dbReference>
<feature type="coiled-coil region" evidence="1">
    <location>
        <begin position="27"/>
        <end position="57"/>
    </location>
</feature>
<keyword evidence="2" id="KW-0732">Signal</keyword>
<evidence type="ECO:0000256" key="1">
    <source>
        <dbReference type="SAM" id="Coils"/>
    </source>
</evidence>